<dbReference type="PANTHER" id="PTHR10509:SF14">
    <property type="entry name" value="CAFFEOYL-COA O-METHYLTRANSFERASE 3-RELATED"/>
    <property type="match status" value="1"/>
</dbReference>
<sequence>MSTPAEPANPTDVDAYLTERLLAPEPEMEAARARAHEAGLPSIEVSETQGKFLMLLAQIAGARRVLEIGTLGGYSTTWLARGVGPDGQVTTCEFEPLHARVASDNLAACGVAERVDIRIGPALDTLDALLAEGREPFDMIFIDADKENNGHYIELAIALGRPGTVIVVDNVVREGAVLQAGDPLSEAGRMINGVRQGIDVLGSNPRLDATALQTVGSKGWDGLALALIR</sequence>
<evidence type="ECO:0000256" key="2">
    <source>
        <dbReference type="ARBA" id="ARBA00022679"/>
    </source>
</evidence>
<dbReference type="Pfam" id="PF01596">
    <property type="entry name" value="Methyltransf_3"/>
    <property type="match status" value="1"/>
</dbReference>
<accession>A0A5B0E3K4</accession>
<keyword evidence="3" id="KW-0949">S-adenosyl-L-methionine</keyword>
<reference evidence="4 5" key="1">
    <citation type="submission" date="2019-07" db="EMBL/GenBank/DDBJ databases">
        <title>Analysis of the biochemical properties, biological activity and biotechnological potential of siderophores and biosurfactants produced by Antarctic psychrotolerant bacteria.</title>
        <authorList>
            <person name="Styczynski M."/>
            <person name="Krucon T."/>
            <person name="Decewicz P."/>
            <person name="Dziewit L."/>
        </authorList>
    </citation>
    <scope>NUCLEOTIDE SEQUENCE [LARGE SCALE GENOMIC DNA]</scope>
    <source>
        <strain evidence="4 5">ANT_H27</strain>
    </source>
</reference>
<dbReference type="InterPro" id="IPR002935">
    <property type="entry name" value="SAM_O-MeTrfase"/>
</dbReference>
<evidence type="ECO:0000313" key="5">
    <source>
        <dbReference type="Proteomes" id="UP000323856"/>
    </source>
</evidence>
<keyword evidence="2 4" id="KW-0808">Transferase</keyword>
<organism evidence="4 5">
    <name type="scientific">Paeniglutamicibacter gangotriensis</name>
    <dbReference type="NCBI Taxonomy" id="254787"/>
    <lineage>
        <taxon>Bacteria</taxon>
        <taxon>Bacillati</taxon>
        <taxon>Actinomycetota</taxon>
        <taxon>Actinomycetes</taxon>
        <taxon>Micrococcales</taxon>
        <taxon>Micrococcaceae</taxon>
        <taxon>Paeniglutamicibacter</taxon>
    </lineage>
</organism>
<keyword evidence="1 4" id="KW-0489">Methyltransferase</keyword>
<dbReference type="Gene3D" id="3.40.50.150">
    <property type="entry name" value="Vaccinia Virus protein VP39"/>
    <property type="match status" value="1"/>
</dbReference>
<dbReference type="SUPFAM" id="SSF53335">
    <property type="entry name" value="S-adenosyl-L-methionine-dependent methyltransferases"/>
    <property type="match status" value="1"/>
</dbReference>
<evidence type="ECO:0000313" key="4">
    <source>
        <dbReference type="EMBL" id="KAA0973534.1"/>
    </source>
</evidence>
<protein>
    <submittedName>
        <fullName evidence="4">O-methyltransferase</fullName>
    </submittedName>
</protein>
<dbReference type="GO" id="GO:0032259">
    <property type="term" value="P:methylation"/>
    <property type="evidence" value="ECO:0007669"/>
    <property type="project" value="UniProtKB-KW"/>
</dbReference>
<comment type="caution">
    <text evidence="4">The sequence shown here is derived from an EMBL/GenBank/DDBJ whole genome shotgun (WGS) entry which is preliminary data.</text>
</comment>
<dbReference type="Proteomes" id="UP000323856">
    <property type="component" value="Unassembled WGS sequence"/>
</dbReference>
<dbReference type="EMBL" id="VOBL01000024">
    <property type="protein sequence ID" value="KAA0973534.1"/>
    <property type="molecule type" value="Genomic_DNA"/>
</dbReference>
<dbReference type="GO" id="GO:0008757">
    <property type="term" value="F:S-adenosylmethionine-dependent methyltransferase activity"/>
    <property type="evidence" value="ECO:0007669"/>
    <property type="project" value="TreeGrafter"/>
</dbReference>
<dbReference type="InterPro" id="IPR029063">
    <property type="entry name" value="SAM-dependent_MTases_sf"/>
</dbReference>
<gene>
    <name evidence="4" type="ORF">FQ154_17665</name>
</gene>
<dbReference type="CDD" id="cd02440">
    <property type="entry name" value="AdoMet_MTases"/>
    <property type="match status" value="1"/>
</dbReference>
<name>A0A5B0E3K4_9MICC</name>
<dbReference type="AlphaFoldDB" id="A0A5B0E3K4"/>
<dbReference type="PROSITE" id="PS51682">
    <property type="entry name" value="SAM_OMT_I"/>
    <property type="match status" value="1"/>
</dbReference>
<evidence type="ECO:0000256" key="3">
    <source>
        <dbReference type="ARBA" id="ARBA00022691"/>
    </source>
</evidence>
<dbReference type="OrthoDB" id="9799672at2"/>
<dbReference type="RefSeq" id="WP_007272947.1">
    <property type="nucleotide sequence ID" value="NZ_JBITUG010000003.1"/>
</dbReference>
<proteinExistence type="predicted"/>
<dbReference type="PANTHER" id="PTHR10509">
    <property type="entry name" value="O-METHYLTRANSFERASE-RELATED"/>
    <property type="match status" value="1"/>
</dbReference>
<evidence type="ECO:0000256" key="1">
    <source>
        <dbReference type="ARBA" id="ARBA00022603"/>
    </source>
</evidence>
<dbReference type="InterPro" id="IPR050362">
    <property type="entry name" value="Cation-dep_OMT"/>
</dbReference>
<dbReference type="GO" id="GO:0008171">
    <property type="term" value="F:O-methyltransferase activity"/>
    <property type="evidence" value="ECO:0007669"/>
    <property type="project" value="InterPro"/>
</dbReference>